<evidence type="ECO:0000313" key="3">
    <source>
        <dbReference type="Proteomes" id="UP001202244"/>
    </source>
</evidence>
<feature type="region of interest" description="Disordered" evidence="1">
    <location>
        <begin position="35"/>
        <end position="57"/>
    </location>
</feature>
<keyword evidence="3" id="KW-1185">Reference proteome</keyword>
<evidence type="ECO:0000313" key="2">
    <source>
        <dbReference type="EMBL" id="UNS97031.1"/>
    </source>
</evidence>
<protein>
    <submittedName>
        <fullName evidence="2">DMT family transporter</fullName>
    </submittedName>
</protein>
<reference evidence="2 3" key="1">
    <citation type="journal article" date="2023" name="Microbiol. Spectr.">
        <title>Synergy between Genome Mining, Metabolomics, and Bioinformatics Uncovers Antibacterial Chlorinated Carbazole Alkaloids and Their Biosynthetic Gene Cluster from Streptomyces tubbatahanensis sp. nov., a Novel Actinomycete Isolated from Sulu Sea, Philippines.</title>
        <authorList>
            <person name="Tenebro C.P."/>
            <person name="Trono D.J.V.L."/>
            <person name="Balida L.A.P."/>
            <person name="Bayog L.K.A."/>
            <person name="Bruna J.R."/>
            <person name="Sabido E.M."/>
            <person name="Caspe D.P.C."/>
            <person name="de Los Santos E.L.C."/>
            <person name="Saludes J.P."/>
            <person name="Dalisay D.S."/>
        </authorList>
    </citation>
    <scope>NUCLEOTIDE SEQUENCE [LARGE SCALE GENOMIC DNA]</scope>
    <source>
        <strain evidence="2 3">DSD3025</strain>
    </source>
</reference>
<dbReference type="InterPro" id="IPR037185">
    <property type="entry name" value="EmrE-like"/>
</dbReference>
<dbReference type="Proteomes" id="UP001202244">
    <property type="component" value="Chromosome"/>
</dbReference>
<organism evidence="2 3">
    <name type="scientific">Streptomyces tubbatahanensis</name>
    <dbReference type="NCBI Taxonomy" id="2923272"/>
    <lineage>
        <taxon>Bacteria</taxon>
        <taxon>Bacillati</taxon>
        <taxon>Actinomycetota</taxon>
        <taxon>Actinomycetes</taxon>
        <taxon>Kitasatosporales</taxon>
        <taxon>Streptomycetaceae</taxon>
        <taxon>Streptomyces</taxon>
    </lineage>
</organism>
<dbReference type="EMBL" id="CP093846">
    <property type="protein sequence ID" value="UNS97031.1"/>
    <property type="molecule type" value="Genomic_DNA"/>
</dbReference>
<sequence length="57" mass="5868">MLAVLLGVLFLGERPTATQFAGCALVVLTVWHTSRGGAPSSSGTPPPRAPVEAERHG</sequence>
<gene>
    <name evidence="2" type="ORF">MMF93_11325</name>
</gene>
<evidence type="ECO:0000256" key="1">
    <source>
        <dbReference type="SAM" id="MobiDB-lite"/>
    </source>
</evidence>
<proteinExistence type="predicted"/>
<name>A0ABY3XRC7_9ACTN</name>
<accession>A0ABY3XRC7</accession>
<dbReference type="SUPFAM" id="SSF103481">
    <property type="entry name" value="Multidrug resistance efflux transporter EmrE"/>
    <property type="match status" value="1"/>
</dbReference>